<keyword evidence="3" id="KW-1185">Reference proteome</keyword>
<dbReference type="InterPro" id="IPR029069">
    <property type="entry name" value="HotDog_dom_sf"/>
</dbReference>
<gene>
    <name evidence="2" type="ORF">AR1Y2_2779</name>
</gene>
<proteinExistence type="predicted"/>
<dbReference type="SUPFAM" id="SSF54637">
    <property type="entry name" value="Thioesterase/thiol ester dehydrase-isomerase"/>
    <property type="match status" value="1"/>
</dbReference>
<feature type="domain" description="Thioesterase" evidence="1">
    <location>
        <begin position="58"/>
        <end position="130"/>
    </location>
</feature>
<evidence type="ECO:0000313" key="2">
    <source>
        <dbReference type="EMBL" id="QCP36233.1"/>
    </source>
</evidence>
<dbReference type="InterPro" id="IPR006683">
    <property type="entry name" value="Thioestr_dom"/>
</dbReference>
<dbReference type="OrthoDB" id="2045847at2"/>
<accession>A0A4P8IJQ7</accession>
<organism evidence="2 3">
    <name type="scientific">Anaerostipes rhamnosivorans</name>
    <dbReference type="NCBI Taxonomy" id="1229621"/>
    <lineage>
        <taxon>Bacteria</taxon>
        <taxon>Bacillati</taxon>
        <taxon>Bacillota</taxon>
        <taxon>Clostridia</taxon>
        <taxon>Lachnospirales</taxon>
        <taxon>Lachnospiraceae</taxon>
        <taxon>Anaerostipes</taxon>
    </lineage>
</organism>
<dbReference type="Gene3D" id="3.10.129.10">
    <property type="entry name" value="Hotdog Thioesterase"/>
    <property type="match status" value="1"/>
</dbReference>
<reference evidence="2 3" key="1">
    <citation type="submission" date="2019-05" db="EMBL/GenBank/DDBJ databases">
        <title>Complete genome sequencing of Anaerostipes rhamnosivorans.</title>
        <authorList>
            <person name="Bui T.P.N."/>
            <person name="de Vos W.M."/>
        </authorList>
    </citation>
    <scope>NUCLEOTIDE SEQUENCE [LARGE SCALE GENOMIC DNA]</scope>
    <source>
        <strain evidence="2 3">1y2</strain>
    </source>
</reference>
<dbReference type="AlphaFoldDB" id="A0A4P8IJQ7"/>
<dbReference type="RefSeq" id="WP_137329494.1">
    <property type="nucleotide sequence ID" value="NZ_CP040058.1"/>
</dbReference>
<dbReference type="Proteomes" id="UP000298653">
    <property type="component" value="Chromosome"/>
</dbReference>
<dbReference type="CDD" id="cd03443">
    <property type="entry name" value="PaaI_thioesterase"/>
    <property type="match status" value="1"/>
</dbReference>
<evidence type="ECO:0000313" key="3">
    <source>
        <dbReference type="Proteomes" id="UP000298653"/>
    </source>
</evidence>
<dbReference type="KEGG" id="arf:AR1Y2_2779"/>
<sequence length="150" mass="16657">MGNRESFEANMRRRIEAIRHMSDHSIFNELRGTIIDYNYDKKSLTMEFYAGDFHRNGFNIMFGGSLVGMFDITFGTLTSGLGDYDIAPTVQLSTSFLKGIPIGSTVTVKVEAVSTGKTIMNFMGKAFVGEELVGSATGIFKTPRPFKSYH</sequence>
<dbReference type="EMBL" id="CP040058">
    <property type="protein sequence ID" value="QCP36233.1"/>
    <property type="molecule type" value="Genomic_DNA"/>
</dbReference>
<name>A0A4P8IJQ7_9FIRM</name>
<protein>
    <recommendedName>
        <fullName evidence="1">Thioesterase domain-containing protein</fullName>
    </recommendedName>
</protein>
<evidence type="ECO:0000259" key="1">
    <source>
        <dbReference type="Pfam" id="PF03061"/>
    </source>
</evidence>
<dbReference type="Pfam" id="PF03061">
    <property type="entry name" value="4HBT"/>
    <property type="match status" value="1"/>
</dbReference>